<dbReference type="SUPFAM" id="SSF53850">
    <property type="entry name" value="Periplasmic binding protein-like II"/>
    <property type="match status" value="1"/>
</dbReference>
<dbReference type="STRING" id="36805.BOH66_03535"/>
<feature type="chain" id="PRO_5012794905" description="Solute-binding protein family 3/N-terminal domain-containing protein" evidence="1">
    <location>
        <begin position="26"/>
        <end position="168"/>
    </location>
</feature>
<keyword evidence="3" id="KW-1185">Reference proteome</keyword>
<dbReference type="PROSITE" id="PS51257">
    <property type="entry name" value="PROKAR_LIPOPROTEIN"/>
    <property type="match status" value="1"/>
</dbReference>
<name>A0A1P8U5R5_9MICO</name>
<dbReference type="AlphaFoldDB" id="A0A1P8U5R5"/>
<evidence type="ECO:0008006" key="4">
    <source>
        <dbReference type="Google" id="ProtNLM"/>
    </source>
</evidence>
<evidence type="ECO:0000256" key="1">
    <source>
        <dbReference type="SAM" id="SignalP"/>
    </source>
</evidence>
<dbReference type="EMBL" id="CP018762">
    <property type="protein sequence ID" value="APZ33450.1"/>
    <property type="molecule type" value="Genomic_DNA"/>
</dbReference>
<reference evidence="2 3" key="1">
    <citation type="submission" date="2016-12" db="EMBL/GenBank/DDBJ databases">
        <title>Complete genome sequence of Microbacterium aurum KACC 15219.</title>
        <authorList>
            <person name="Jung Y."/>
            <person name="Shin J.-H."/>
            <person name="Lee Y.-J."/>
            <person name="Yi H."/>
            <person name="Bahn Y.-S."/>
            <person name="Kim J.F."/>
            <person name="Lee D.-W."/>
        </authorList>
    </citation>
    <scope>NUCLEOTIDE SEQUENCE [LARGE SCALE GENOMIC DNA]</scope>
    <source>
        <strain evidence="2 3">KACC 15219</strain>
    </source>
</reference>
<sequence length="168" mass="17130">MPVPRTLLRAVATCVAAIAVAVALAGCGIRIPTDPDGALDRITGGQLRVGASASEGLVALEDGAVSGPLPDLVAAFADSRDATVVWTVGSEEDLVDDLEAGTLDLAIGGMSEETPWVDRVSVTRGFDDLPGVDAGGVVFLLPMGENGLQAALETFLDEQSRTGSGARR</sequence>
<keyword evidence="1" id="KW-0732">Signal</keyword>
<feature type="signal peptide" evidence="1">
    <location>
        <begin position="1"/>
        <end position="25"/>
    </location>
</feature>
<evidence type="ECO:0000313" key="3">
    <source>
        <dbReference type="Proteomes" id="UP000187185"/>
    </source>
</evidence>
<proteinExistence type="predicted"/>
<dbReference type="Proteomes" id="UP000187185">
    <property type="component" value="Chromosome"/>
</dbReference>
<dbReference type="KEGG" id="maur:BOH66_03535"/>
<accession>A0A1P8U5R5</accession>
<dbReference type="RefSeq" id="WP_076689348.1">
    <property type="nucleotide sequence ID" value="NZ_CP018762.1"/>
</dbReference>
<evidence type="ECO:0000313" key="2">
    <source>
        <dbReference type="EMBL" id="APZ33450.1"/>
    </source>
</evidence>
<gene>
    <name evidence="2" type="ORF">BOH66_03535</name>
</gene>
<dbReference type="OrthoDB" id="6150901at2"/>
<organism evidence="2 3">
    <name type="scientific">Microbacterium aurum</name>
    <dbReference type="NCBI Taxonomy" id="36805"/>
    <lineage>
        <taxon>Bacteria</taxon>
        <taxon>Bacillati</taxon>
        <taxon>Actinomycetota</taxon>
        <taxon>Actinomycetes</taxon>
        <taxon>Micrococcales</taxon>
        <taxon>Microbacteriaceae</taxon>
        <taxon>Microbacterium</taxon>
    </lineage>
</organism>
<protein>
    <recommendedName>
        <fullName evidence="4">Solute-binding protein family 3/N-terminal domain-containing protein</fullName>
    </recommendedName>
</protein>
<dbReference type="Gene3D" id="3.40.190.10">
    <property type="entry name" value="Periplasmic binding protein-like II"/>
    <property type="match status" value="1"/>
</dbReference>